<dbReference type="SUPFAM" id="SSF54665">
    <property type="entry name" value="CO dehydrogenase molybdoprotein N-domain-like"/>
    <property type="match status" value="1"/>
</dbReference>
<dbReference type="InterPro" id="IPR037165">
    <property type="entry name" value="AldOxase/xan_DH_Mopterin-bd_sf"/>
</dbReference>
<dbReference type="InterPro" id="IPR000674">
    <property type="entry name" value="Ald_Oxase/Xan_DH_a/b"/>
</dbReference>
<dbReference type="Gene3D" id="3.90.1170.50">
    <property type="entry name" value="Aldehyde oxidase/xanthine dehydrogenase, a/b hammerhead"/>
    <property type="match status" value="1"/>
</dbReference>
<dbReference type="EC" id="1.3.7.9" evidence="2"/>
<dbReference type="Pfam" id="PF02738">
    <property type="entry name" value="MoCoBD_1"/>
    <property type="match status" value="1"/>
</dbReference>
<accession>A0A4Y7R6R9</accession>
<proteinExistence type="predicted"/>
<keyword evidence="3" id="KW-1185">Reference proteome</keyword>
<evidence type="ECO:0000313" key="2">
    <source>
        <dbReference type="EMBL" id="TEB04456.1"/>
    </source>
</evidence>
<sequence length="771" mass="83375">MIRSLIGEGLPMVDGLDKVSGGFTFTADMHLPGMLFGKVLRSPHAHARVLHIDTSRAKKLIGVRAVLTGLDGSYPRYSVAGQGVLDERLLAVEKVHYAGDEVAVVAAIDNDTAAEALELIRVEYDPLPAVFDPREAMLDSAPLIHEDQPSNVPYKIDYTRGDIDRGFADSAITVEGDFDAPLQYQGYLEPHAAVAACDQGGRISLWIPMQSPVLGRTTYASALGIKEDQIRIIQMPIGGAFGGKLEYKLHALCALLAKATGRPVKMVNTREEDFKAGLPRVPMYIRMKLGVRKDGILSAKKAEIIADSGAYINYAHGILLSACHRHDNLYRIKNLATKGYLVYTNKVASGCYRGFGNPQVHFAYETLLDMAAEKLGMDPAELRLKNATQTGDITPHGWKVLSCGLSDCITRSTAAANWEEKRQQNQKAERFARGIGLACCLHVSGNRTFLPYFDGASCFIRINEQGKALVFNGETDLGQGARTTFAQIAANELGISPSDVTVYFMDTDVSPHGLGTFGDRATTLGGNAVRLAAIDTRIKLLAVAAKELQVNEDDLAISDGICYCVNKPDKKIPVSRIAHLASYQLAGDLITGHGVYTPPDVSMVEQQSKYGNISCAYPFAAQVAEVEVDRMTGRVRVLNMTAAHDLGKALNPLLAEGQIQGAIAQGIGYALMEDMGFKNGKINNCSFEKYNMPRITDMPPIKSILVESDDPNGPYGAKGLAEPALTPTAPAIANAIYNAVGVRITDLPITPEKVLRALKEKEKDKLGAPDK</sequence>
<dbReference type="SMART" id="SM01008">
    <property type="entry name" value="Ald_Xan_dh_C"/>
    <property type="match status" value="1"/>
</dbReference>
<organism evidence="2 3">
    <name type="scientific">Pelotomaculum schinkii</name>
    <dbReference type="NCBI Taxonomy" id="78350"/>
    <lineage>
        <taxon>Bacteria</taxon>
        <taxon>Bacillati</taxon>
        <taxon>Bacillota</taxon>
        <taxon>Clostridia</taxon>
        <taxon>Eubacteriales</taxon>
        <taxon>Desulfotomaculaceae</taxon>
        <taxon>Pelotomaculum</taxon>
    </lineage>
</organism>
<keyword evidence="2" id="KW-0560">Oxidoreductase</keyword>
<dbReference type="InterPro" id="IPR046867">
    <property type="entry name" value="AldOxase/xan_DH_MoCoBD2"/>
</dbReference>
<evidence type="ECO:0000259" key="1">
    <source>
        <dbReference type="SMART" id="SM01008"/>
    </source>
</evidence>
<dbReference type="RefSeq" id="WP_190259566.1">
    <property type="nucleotide sequence ID" value="NZ_QFGA01000004.1"/>
</dbReference>
<dbReference type="PANTHER" id="PTHR11908:SF157">
    <property type="entry name" value="XANTHINE DEHYDROGENASE SUBUNIT D-RELATED"/>
    <property type="match status" value="1"/>
</dbReference>
<gene>
    <name evidence="2" type="primary">hcrA_4</name>
    <name evidence="2" type="ORF">Psch_04183</name>
</gene>
<evidence type="ECO:0000313" key="3">
    <source>
        <dbReference type="Proteomes" id="UP000298324"/>
    </source>
</evidence>
<dbReference type="PANTHER" id="PTHR11908">
    <property type="entry name" value="XANTHINE DEHYDROGENASE"/>
    <property type="match status" value="1"/>
</dbReference>
<dbReference type="Proteomes" id="UP000298324">
    <property type="component" value="Unassembled WGS sequence"/>
</dbReference>
<feature type="domain" description="Aldehyde oxidase/xanthine dehydrogenase a/b hammerhead" evidence="1">
    <location>
        <begin position="20"/>
        <end position="128"/>
    </location>
</feature>
<dbReference type="InterPro" id="IPR016208">
    <property type="entry name" value="Ald_Oxase/xanthine_DH-like"/>
</dbReference>
<name>A0A4Y7R6R9_9FIRM</name>
<dbReference type="GO" id="GO:0005506">
    <property type="term" value="F:iron ion binding"/>
    <property type="evidence" value="ECO:0007669"/>
    <property type="project" value="InterPro"/>
</dbReference>
<dbReference type="InterPro" id="IPR008274">
    <property type="entry name" value="AldOxase/xan_DH_MoCoBD1"/>
</dbReference>
<reference evidence="2 3" key="1">
    <citation type="journal article" date="2018" name="Environ. Microbiol.">
        <title>Novel energy conservation strategies and behaviour of Pelotomaculum schinkii driving syntrophic propionate catabolism.</title>
        <authorList>
            <person name="Hidalgo-Ahumada C.A.P."/>
            <person name="Nobu M.K."/>
            <person name="Narihiro T."/>
            <person name="Tamaki H."/>
            <person name="Liu W.T."/>
            <person name="Kamagata Y."/>
            <person name="Stams A.J.M."/>
            <person name="Imachi H."/>
            <person name="Sousa D.Z."/>
        </authorList>
    </citation>
    <scope>NUCLEOTIDE SEQUENCE [LARGE SCALE GENOMIC DNA]</scope>
    <source>
        <strain evidence="2 3">HH</strain>
    </source>
</reference>
<dbReference type="EMBL" id="QFGA01000004">
    <property type="protein sequence ID" value="TEB04456.1"/>
    <property type="molecule type" value="Genomic_DNA"/>
</dbReference>
<protein>
    <submittedName>
        <fullName evidence="2">4-hydroxybenzoyl-CoA reductase subunit alpha</fullName>
        <ecNumber evidence="2">1.3.7.9</ecNumber>
    </submittedName>
</protein>
<dbReference type="InterPro" id="IPR036856">
    <property type="entry name" value="Ald_Oxase/Xan_DH_a/b_sf"/>
</dbReference>
<comment type="caution">
    <text evidence="2">The sequence shown here is derived from an EMBL/GenBank/DDBJ whole genome shotgun (WGS) entry which is preliminary data.</text>
</comment>
<dbReference type="Gene3D" id="3.30.365.10">
    <property type="entry name" value="Aldehyde oxidase/xanthine dehydrogenase, molybdopterin binding domain"/>
    <property type="match status" value="4"/>
</dbReference>
<dbReference type="Pfam" id="PF01315">
    <property type="entry name" value="Ald_Xan_dh_C"/>
    <property type="match status" value="1"/>
</dbReference>
<dbReference type="Pfam" id="PF20256">
    <property type="entry name" value="MoCoBD_2"/>
    <property type="match status" value="1"/>
</dbReference>
<dbReference type="AlphaFoldDB" id="A0A4Y7R6R9"/>
<dbReference type="SUPFAM" id="SSF56003">
    <property type="entry name" value="Molybdenum cofactor-binding domain"/>
    <property type="match status" value="1"/>
</dbReference>
<dbReference type="GO" id="GO:0016491">
    <property type="term" value="F:oxidoreductase activity"/>
    <property type="evidence" value="ECO:0007669"/>
    <property type="project" value="UniProtKB-KW"/>
</dbReference>